<evidence type="ECO:0000256" key="9">
    <source>
        <dbReference type="ARBA" id="ARBA00023152"/>
    </source>
</evidence>
<dbReference type="InterPro" id="IPR031717">
    <property type="entry name" value="ODO-1/KGD_C"/>
</dbReference>
<dbReference type="FunFam" id="3.40.50.12470:FF:000003">
    <property type="entry name" value="2-oxoglutarate dehydrogenase E1 component"/>
    <property type="match status" value="1"/>
</dbReference>
<dbReference type="Gene3D" id="3.40.50.970">
    <property type="match status" value="1"/>
</dbReference>
<feature type="domain" description="Transketolase-like pyrimidine-binding" evidence="12">
    <location>
        <begin position="624"/>
        <end position="815"/>
    </location>
</feature>
<comment type="similarity">
    <text evidence="3">Belongs to the alpha-ketoglutarate dehydrogenase family.</text>
</comment>
<dbReference type="GO" id="GO:0030976">
    <property type="term" value="F:thiamine pyrophosphate binding"/>
    <property type="evidence" value="ECO:0007669"/>
    <property type="project" value="InterPro"/>
</dbReference>
<dbReference type="PATRIC" id="fig|869719.3.peg.1413"/>
<dbReference type="Gene3D" id="3.40.50.12470">
    <property type="match status" value="1"/>
</dbReference>
<evidence type="ECO:0000256" key="1">
    <source>
        <dbReference type="ARBA" id="ARBA00001964"/>
    </source>
</evidence>
<comment type="function">
    <text evidence="2">E1 component of the 2-oxoglutarate dehydrogenase (OGDH) complex which catalyzes the decarboxylation of 2-oxoglutarate, the first step in the conversion of 2-oxoglutarate to succinyl-CoA and CO(2).</text>
</comment>
<dbReference type="InterPro" id="IPR001017">
    <property type="entry name" value="DH_E1"/>
</dbReference>
<dbReference type="GO" id="GO:0006099">
    <property type="term" value="P:tricarboxylic acid cycle"/>
    <property type="evidence" value="ECO:0007669"/>
    <property type="project" value="TreeGrafter"/>
</dbReference>
<gene>
    <name evidence="13" type="primary">sucA</name>
    <name evidence="13" type="ORF">NS334_08670</name>
</gene>
<dbReference type="NCBIfam" id="NF008907">
    <property type="entry name" value="PRK12270.1"/>
    <property type="match status" value="1"/>
</dbReference>
<comment type="caution">
    <text evidence="13">The sequence shown here is derived from an EMBL/GenBank/DDBJ whole genome shotgun (WGS) entry which is preliminary data.</text>
</comment>
<dbReference type="GO" id="GO:0005829">
    <property type="term" value="C:cytosol"/>
    <property type="evidence" value="ECO:0007669"/>
    <property type="project" value="TreeGrafter"/>
</dbReference>
<dbReference type="AlphaFoldDB" id="A0A147I3R9"/>
<evidence type="ECO:0000256" key="5">
    <source>
        <dbReference type="ARBA" id="ARBA00012280"/>
    </source>
</evidence>
<evidence type="ECO:0000259" key="12">
    <source>
        <dbReference type="SMART" id="SM00861"/>
    </source>
</evidence>
<dbReference type="InterPro" id="IPR042179">
    <property type="entry name" value="KGD_C_sf"/>
</dbReference>
<keyword evidence="14" id="KW-1185">Reference proteome</keyword>
<evidence type="ECO:0000313" key="13">
    <source>
        <dbReference type="EMBL" id="KTT72654.1"/>
    </source>
</evidence>
<dbReference type="PANTHER" id="PTHR23152">
    <property type="entry name" value="2-OXOGLUTARATE DEHYDROGENASE"/>
    <property type="match status" value="1"/>
</dbReference>
<evidence type="ECO:0000256" key="10">
    <source>
        <dbReference type="ARBA" id="ARBA00030680"/>
    </source>
</evidence>
<name>A0A147I3R9_9SPHN</name>
<keyword evidence="8" id="KW-0786">Thiamine pyrophosphate</keyword>
<dbReference type="Pfam" id="PF16078">
    <property type="entry name" value="2-oxogl_dehyd_N"/>
    <property type="match status" value="1"/>
</dbReference>
<dbReference type="Gene3D" id="1.10.287.1150">
    <property type="entry name" value="TPP helical domain"/>
    <property type="match status" value="1"/>
</dbReference>
<accession>A0A147I3R9</accession>
<dbReference type="InterPro" id="IPR005475">
    <property type="entry name" value="Transketolase-like_Pyr-bd"/>
</dbReference>
<proteinExistence type="inferred from homology"/>
<dbReference type="EMBL" id="LDTB01000025">
    <property type="protein sequence ID" value="KTT72654.1"/>
    <property type="molecule type" value="Genomic_DNA"/>
</dbReference>
<dbReference type="Pfam" id="PF00676">
    <property type="entry name" value="E1_dh"/>
    <property type="match status" value="1"/>
</dbReference>
<evidence type="ECO:0000256" key="3">
    <source>
        <dbReference type="ARBA" id="ARBA00006936"/>
    </source>
</evidence>
<dbReference type="SUPFAM" id="SSF52518">
    <property type="entry name" value="Thiamin diphosphate-binding fold (THDP-binding)"/>
    <property type="match status" value="2"/>
</dbReference>
<dbReference type="NCBIfam" id="NF006914">
    <property type="entry name" value="PRK09404.1"/>
    <property type="match status" value="1"/>
</dbReference>
<dbReference type="GO" id="GO:0006096">
    <property type="term" value="P:glycolytic process"/>
    <property type="evidence" value="ECO:0007669"/>
    <property type="project" value="UniProtKB-KW"/>
</dbReference>
<evidence type="ECO:0000256" key="2">
    <source>
        <dbReference type="ARBA" id="ARBA00003906"/>
    </source>
</evidence>
<comment type="subunit">
    <text evidence="4">Homodimer. Part of the 2-oxoglutarate dehydrogenase (OGDH) complex composed of E1 (2-oxoglutarate dehydrogenase), E2 (dihydrolipoamide succinyltransferase) and E3 (dihydrolipoamide dehydrogenase); the complex contains multiple copies of the three enzymatic components (E1, E2 and E3).</text>
</comment>
<dbReference type="InterPro" id="IPR011603">
    <property type="entry name" value="2oxoglutarate_DH_E1"/>
</dbReference>
<dbReference type="Gene3D" id="3.40.50.11610">
    <property type="entry name" value="Multifunctional 2-oxoglutarate metabolism enzyme, C-terminal domain"/>
    <property type="match status" value="1"/>
</dbReference>
<dbReference type="GO" id="GO:0004591">
    <property type="term" value="F:oxoglutarate dehydrogenase (succinyl-transferring) activity"/>
    <property type="evidence" value="ECO:0007669"/>
    <property type="project" value="UniProtKB-EC"/>
</dbReference>
<dbReference type="Pfam" id="PF16870">
    <property type="entry name" value="OxoGdeHyase_C"/>
    <property type="match status" value="1"/>
</dbReference>
<dbReference type="InterPro" id="IPR029061">
    <property type="entry name" value="THDP-binding"/>
</dbReference>
<keyword evidence="7 13" id="KW-0560">Oxidoreductase</keyword>
<reference evidence="13 14" key="1">
    <citation type="journal article" date="2016" name="Front. Microbiol.">
        <title>Genomic Resource of Rice Seed Associated Bacteria.</title>
        <authorList>
            <person name="Midha S."/>
            <person name="Bansal K."/>
            <person name="Sharma S."/>
            <person name="Kumar N."/>
            <person name="Patil P.P."/>
            <person name="Chaudhry V."/>
            <person name="Patil P.B."/>
        </authorList>
    </citation>
    <scope>NUCLEOTIDE SEQUENCE [LARGE SCALE GENOMIC DNA]</scope>
    <source>
        <strain evidence="13 14">NS334</strain>
    </source>
</reference>
<comment type="cofactor">
    <cofactor evidence="1">
        <name>thiamine diphosphate</name>
        <dbReference type="ChEBI" id="CHEBI:58937"/>
    </cofactor>
</comment>
<evidence type="ECO:0000256" key="7">
    <source>
        <dbReference type="ARBA" id="ARBA00023002"/>
    </source>
</evidence>
<dbReference type="Proteomes" id="UP000074310">
    <property type="component" value="Unassembled WGS sequence"/>
</dbReference>
<dbReference type="GO" id="GO:0045252">
    <property type="term" value="C:oxoglutarate dehydrogenase complex"/>
    <property type="evidence" value="ECO:0007669"/>
    <property type="project" value="TreeGrafter"/>
</dbReference>
<keyword evidence="9" id="KW-0324">Glycolysis</keyword>
<dbReference type="NCBIfam" id="TIGR00239">
    <property type="entry name" value="2oxo_dh_E1"/>
    <property type="match status" value="1"/>
</dbReference>
<protein>
    <recommendedName>
        <fullName evidence="6">2-oxoglutarate dehydrogenase E1 component</fullName>
        <ecNumber evidence="5">1.2.4.2</ecNumber>
    </recommendedName>
    <alternativeName>
        <fullName evidence="10">Alpha-ketoglutarate dehydrogenase</fullName>
    </alternativeName>
</protein>
<feature type="region of interest" description="Disordered" evidence="11">
    <location>
        <begin position="66"/>
        <end position="100"/>
    </location>
</feature>
<feature type="compositionally biased region" description="Low complexity" evidence="11">
    <location>
        <begin position="84"/>
        <end position="100"/>
    </location>
</feature>
<dbReference type="SMART" id="SM00861">
    <property type="entry name" value="Transket_pyr"/>
    <property type="match status" value="1"/>
</dbReference>
<sequence>MVMGYEGQDFSDIAGGVSPQFIDALYARFKESPDSVDTGWRSFFEGLEGSIGAPSWTNKRWPLTTTDDLTAGLDPTQMEPAPKPAKGGKPAPAASAPAPSQDAIVKAAADSIRAQLLIRTYRVRGHLAANLDPLGLSGLRELPADLTTEYHGFSDSDIDRPVYLGGSLGMQWATIRELVDTLRANYCGNVGLEYMHIADVEERKFLQERMEGKDKGVEFTAQGKKAILNKVIEAEQWEKFLGRKYVGTKRFGLDGGESMIPALESVIKYGGAAGVNEIVFGMAHRGRLNVLANVMGKPTRVIFHEFAGGSANPDDIGGSGDVKYHLGTSTDREFDGHKVHMSLVANPSHLEAADPVVLGKTRAIQTIAKDLDTHSASLPVLIHGDAAFAGQGIVWECLGFSGIRGYNTGGCVHFVINNQIGFTTSPQFARSSPYPSDVAKGVQAPIFHVNGDDPEAVTFATKIAIEYRQKFHRDVVVDMWCYRRFGHNEGDEPGFTQPLMYKAIREHPPVSDIYSKRLIAEGVIDQTWVDDNVKQYVTLLEGEFEAGAAYKPNKADWFAGRWSGLHAPADAESARRSVDTGIEQKLFDSIGRTLTTVPDSITIHKTLARVLDAKRQMFATGENFDWATGEALAFGSLLHEGYGVRLSGQDSGRGTFSQRHAVWVDQTDEHKFVPLWTIPHGSFEVLDSPLSEYGVLGFEYGYALADPKTLVMWEAQFGDFVNGAQIMIDQFIASGEAKWLRANGLVMLLPHGYEGQGPEHSSARPERFLQLCAGDNMQVANCTTPANYYHLLRRQMHRNFRKPLIVFTPKSLLRHKLAVSSAADFLGDSHFRRILSDPSAPADTETKRLVLCTGKVAYDLMEARDAAGDKNTQIVRIEQLYPFPTEALARRIERMTNLEEVIWAQEEPKNNGYWFFVEPFIEEALGAAKARVARARYAGRTAAASPATGLMKRHQAEQGALIADALGHNVREEIRRTREAETTKKAGKAAS</sequence>
<dbReference type="InterPro" id="IPR032106">
    <property type="entry name" value="2-oxogl_dehyd_N"/>
</dbReference>
<dbReference type="EC" id="1.2.4.2" evidence="5"/>
<organism evidence="13 14">
    <name type="scientific">Sphingomonas endophytica</name>
    <dbReference type="NCBI Taxonomy" id="869719"/>
    <lineage>
        <taxon>Bacteria</taxon>
        <taxon>Pseudomonadati</taxon>
        <taxon>Pseudomonadota</taxon>
        <taxon>Alphaproteobacteria</taxon>
        <taxon>Sphingomonadales</taxon>
        <taxon>Sphingomonadaceae</taxon>
        <taxon>Sphingomonas</taxon>
    </lineage>
</organism>
<dbReference type="PIRSF" id="PIRSF000157">
    <property type="entry name" value="Oxoglu_dh_E1"/>
    <property type="match status" value="1"/>
</dbReference>
<evidence type="ECO:0000256" key="11">
    <source>
        <dbReference type="SAM" id="MobiDB-lite"/>
    </source>
</evidence>
<evidence type="ECO:0000313" key="14">
    <source>
        <dbReference type="Proteomes" id="UP000074310"/>
    </source>
</evidence>
<feature type="compositionally biased region" description="Low complexity" evidence="11">
    <location>
        <begin position="66"/>
        <end position="76"/>
    </location>
</feature>
<dbReference type="Pfam" id="PF02779">
    <property type="entry name" value="Transket_pyr"/>
    <property type="match status" value="1"/>
</dbReference>
<evidence type="ECO:0000256" key="8">
    <source>
        <dbReference type="ARBA" id="ARBA00023052"/>
    </source>
</evidence>
<evidence type="ECO:0000256" key="4">
    <source>
        <dbReference type="ARBA" id="ARBA00011301"/>
    </source>
</evidence>
<dbReference type="CDD" id="cd02016">
    <property type="entry name" value="TPP_E1_OGDC_like"/>
    <property type="match status" value="1"/>
</dbReference>
<evidence type="ECO:0000256" key="6">
    <source>
        <dbReference type="ARBA" id="ARBA00013321"/>
    </source>
</evidence>
<dbReference type="PANTHER" id="PTHR23152:SF4">
    <property type="entry name" value="2-OXOADIPATE DEHYDROGENASE COMPLEX COMPONENT E1"/>
    <property type="match status" value="1"/>
</dbReference>